<evidence type="ECO:0000313" key="1">
    <source>
        <dbReference type="EMBL" id="CDW20021.1"/>
    </source>
</evidence>
<feature type="non-terminal residue" evidence="1">
    <location>
        <position position="1"/>
    </location>
</feature>
<dbReference type="EMBL" id="HACA01002660">
    <property type="protein sequence ID" value="CDW20021.1"/>
    <property type="molecule type" value="Transcribed_RNA"/>
</dbReference>
<protein>
    <submittedName>
        <fullName evidence="1">Uncharacterized protein</fullName>
    </submittedName>
</protein>
<reference evidence="1" key="1">
    <citation type="submission" date="2014-05" db="EMBL/GenBank/DDBJ databases">
        <authorList>
            <person name="Chronopoulou M."/>
        </authorList>
    </citation>
    <scope>NUCLEOTIDE SEQUENCE</scope>
    <source>
        <tissue evidence="1">Whole organism</tissue>
    </source>
</reference>
<proteinExistence type="predicted"/>
<organism evidence="1">
    <name type="scientific">Lepeophtheirus salmonis</name>
    <name type="common">Salmon louse</name>
    <name type="synonym">Caligus salmonis</name>
    <dbReference type="NCBI Taxonomy" id="72036"/>
    <lineage>
        <taxon>Eukaryota</taxon>
        <taxon>Metazoa</taxon>
        <taxon>Ecdysozoa</taxon>
        <taxon>Arthropoda</taxon>
        <taxon>Crustacea</taxon>
        <taxon>Multicrustacea</taxon>
        <taxon>Hexanauplia</taxon>
        <taxon>Copepoda</taxon>
        <taxon>Siphonostomatoida</taxon>
        <taxon>Caligidae</taxon>
        <taxon>Lepeophtheirus</taxon>
    </lineage>
</organism>
<sequence length="61" mass="7089">SQESRLEPVRTSRFTVHNVEEVAVGMVHLPDLSSLNNLKLPLKYQTHYKEQKLHDSLYIAK</sequence>
<accession>A0A0K2T3K6</accession>
<dbReference type="AlphaFoldDB" id="A0A0K2T3K6"/>
<name>A0A0K2T3K6_LEPSM</name>